<feature type="compositionally biased region" description="Basic and acidic residues" evidence="1">
    <location>
        <begin position="48"/>
        <end position="146"/>
    </location>
</feature>
<reference evidence="2" key="1">
    <citation type="submission" date="2022-11" db="EMBL/GenBank/DDBJ databases">
        <title>Chromosomal genome sequence assembly and mating type (MAT) locus characterization of the leprose asexual lichenized fungus Lepraria neglecta (Nyl.) Erichsen.</title>
        <authorList>
            <person name="Allen J.L."/>
            <person name="Pfeffer B."/>
        </authorList>
    </citation>
    <scope>NUCLEOTIDE SEQUENCE</scope>
    <source>
        <strain evidence="2">Allen 5258</strain>
    </source>
</reference>
<feature type="compositionally biased region" description="Polar residues" evidence="1">
    <location>
        <begin position="1"/>
        <end position="13"/>
    </location>
</feature>
<sequence length="677" mass="78675">MPRNTQNSRSSACDSHPAEASAPQRRARSRRGVSFSDEQTAAAVAGRAEQEKRKAEEKQQRLEWLAHLKRQKAQEDAAKRAQKEREREEARERKRTEDEERRRQREQEREEARQRRDAAQLAALREREEVRDSLRRRREQQARDTALEAEVEASEREREDLDRRIEAQRRAEEEQQLDLRRERMTTEELLDETPLTREPYSPRTLQEMKRSEAIENGPHEYSLRACLKVQNGSHTSAKWSNKIGGLWKSGSFDINALLVEIDKVVEQHTLGEIVEIDKSVEQHTLGEIVEIKGYVKSTANRSTRQYFTLNALCIDEWESRVESITSAEWRRHTGYPIDTNIDIICRLGLRRCIQAVDGPTQSPSHRRTRTDRLEEQHSVARDRNEAVGDISERLITRWKCQAASCGHKGTCWIDDTGEHHRVNAILRERWATAIQYSQASEIQPPLSVYKSLIGQTNESETQSQKKPKKSAMDQMKEMLEQQMEFENMKSMRSMVNENRQQQQYQQYQGPPQYPYQSACQYPTTQQPYSSYGGYTTQQYVLPPQAPSPTPAPRALSNPPGPPVQAAQRSSPIGPRNEEDDIIEGFWQWKRDSTDKVERKLQYSQAQAIVERQMWKISDLKAMADTSSDIYRKAIDKDLPDGLVRGLKDNLREFKQQWRDTYQHARNLQRVAEYGGGF</sequence>
<feature type="region of interest" description="Disordered" evidence="1">
    <location>
        <begin position="532"/>
        <end position="577"/>
    </location>
</feature>
<feature type="region of interest" description="Disordered" evidence="1">
    <location>
        <begin position="1"/>
        <end position="161"/>
    </location>
</feature>
<dbReference type="EMBL" id="JASNWA010000007">
    <property type="protein sequence ID" value="KAK3172703.1"/>
    <property type="molecule type" value="Genomic_DNA"/>
</dbReference>
<comment type="caution">
    <text evidence="2">The sequence shown here is derived from an EMBL/GenBank/DDBJ whole genome shotgun (WGS) entry which is preliminary data.</text>
</comment>
<protein>
    <submittedName>
        <fullName evidence="2">Uncharacterized protein</fullName>
    </submittedName>
</protein>
<dbReference type="Proteomes" id="UP001276659">
    <property type="component" value="Unassembled WGS sequence"/>
</dbReference>
<keyword evidence="3" id="KW-1185">Reference proteome</keyword>
<evidence type="ECO:0000256" key="1">
    <source>
        <dbReference type="SAM" id="MobiDB-lite"/>
    </source>
</evidence>
<name>A0AAD9ZAW2_9LECA</name>
<evidence type="ECO:0000313" key="3">
    <source>
        <dbReference type="Proteomes" id="UP001276659"/>
    </source>
</evidence>
<feature type="region of interest" description="Disordered" evidence="1">
    <location>
        <begin position="358"/>
        <end position="380"/>
    </location>
</feature>
<gene>
    <name evidence="2" type="ORF">OEA41_006027</name>
</gene>
<feature type="region of interest" description="Disordered" evidence="1">
    <location>
        <begin position="496"/>
        <end position="520"/>
    </location>
</feature>
<accession>A0AAD9ZAW2</accession>
<feature type="compositionally biased region" description="Basic and acidic residues" evidence="1">
    <location>
        <begin position="370"/>
        <end position="380"/>
    </location>
</feature>
<dbReference type="AlphaFoldDB" id="A0AAD9ZAW2"/>
<proteinExistence type="predicted"/>
<feature type="compositionally biased region" description="Low complexity" evidence="1">
    <location>
        <begin position="500"/>
        <end position="516"/>
    </location>
</feature>
<evidence type="ECO:0000313" key="2">
    <source>
        <dbReference type="EMBL" id="KAK3172703.1"/>
    </source>
</evidence>
<organism evidence="2 3">
    <name type="scientific">Lepraria neglecta</name>
    <dbReference type="NCBI Taxonomy" id="209136"/>
    <lineage>
        <taxon>Eukaryota</taxon>
        <taxon>Fungi</taxon>
        <taxon>Dikarya</taxon>
        <taxon>Ascomycota</taxon>
        <taxon>Pezizomycotina</taxon>
        <taxon>Lecanoromycetes</taxon>
        <taxon>OSLEUM clade</taxon>
        <taxon>Lecanoromycetidae</taxon>
        <taxon>Lecanorales</taxon>
        <taxon>Lecanorineae</taxon>
        <taxon>Stereocaulaceae</taxon>
        <taxon>Lepraria</taxon>
    </lineage>
</organism>